<gene>
    <name evidence="1" type="ORF">CBF30_00490</name>
</gene>
<proteinExistence type="predicted"/>
<reference evidence="1 2" key="1">
    <citation type="submission" date="2017-05" db="EMBL/GenBank/DDBJ databases">
        <title>Vagococcus spp. assemblies.</title>
        <authorList>
            <person name="Gulvik C.A."/>
        </authorList>
    </citation>
    <scope>NUCLEOTIDE SEQUENCE [LARGE SCALE GENOMIC DNA]</scope>
    <source>
        <strain evidence="1 2">DSM 24756</strain>
    </source>
</reference>
<dbReference type="AlphaFoldDB" id="A0A430ALG9"/>
<evidence type="ECO:0000313" key="1">
    <source>
        <dbReference type="EMBL" id="RSU08773.1"/>
    </source>
</evidence>
<sequence length="199" mass="23368">MLKLLVAFLVILLLLKLLKKTTHFRSKKHSQQLPKISENKSQHYHDFGMTDQEINFFRETMSTAKDQIEELTTYTHELSKLQAINLRHDTLNVARAMFKALVAEPTRLHLADQFLYTDLPSLVELSEKYIQVNQHEIKNRETYAKLEESAQAIDTLSKKIVTDYEHFVAEDLEDLEIEIAYAKQHTKKEPDFKEEIKHD</sequence>
<dbReference type="EMBL" id="NGJZ01000001">
    <property type="protein sequence ID" value="RSU08773.1"/>
    <property type="molecule type" value="Genomic_DNA"/>
</dbReference>
<name>A0A430ALG9_9ENTE</name>
<comment type="caution">
    <text evidence="1">The sequence shown here is derived from an EMBL/GenBank/DDBJ whole genome shotgun (WGS) entry which is preliminary data.</text>
</comment>
<protein>
    <recommendedName>
        <fullName evidence="3">5-bromo-4-chloroindolyl phosphate hydrolysis protein</fullName>
    </recommendedName>
</protein>
<keyword evidence="2" id="KW-1185">Reference proteome</keyword>
<dbReference type="Proteomes" id="UP000288669">
    <property type="component" value="Unassembled WGS sequence"/>
</dbReference>
<organism evidence="1 2">
    <name type="scientific">Vagococcus entomophilus</name>
    <dbReference type="NCBI Taxonomy" id="1160095"/>
    <lineage>
        <taxon>Bacteria</taxon>
        <taxon>Bacillati</taxon>
        <taxon>Bacillota</taxon>
        <taxon>Bacilli</taxon>
        <taxon>Lactobacillales</taxon>
        <taxon>Enterococcaceae</taxon>
        <taxon>Vagococcus</taxon>
    </lineage>
</organism>
<dbReference type="Pfam" id="PF10112">
    <property type="entry name" value="Halogen_Hydrol"/>
    <property type="match status" value="1"/>
</dbReference>
<evidence type="ECO:0000313" key="2">
    <source>
        <dbReference type="Proteomes" id="UP000288669"/>
    </source>
</evidence>
<dbReference type="InterPro" id="IPR018770">
    <property type="entry name" value="ChloroindolylP_hydrolase"/>
</dbReference>
<accession>A0A430ALG9</accession>
<evidence type="ECO:0008006" key="3">
    <source>
        <dbReference type="Google" id="ProtNLM"/>
    </source>
</evidence>